<gene>
    <name evidence="3" type="ORF">ITI46_33460</name>
</gene>
<name>A0ABS3XM60_9ACTN</name>
<keyword evidence="4" id="KW-1185">Reference proteome</keyword>
<sequence>MAGTAAEVLGGYLHERAAEFLRGLRAHAEGTGGAGSGSGAGGGAADPARAAASVDVLRAAARRLNGALVTYRPLLDPVWADNLRTELSWLAGAVAREYAYAARLERLLSALHRLASGGGGTGRESAEAGARTAGGAVPRPGGGGRGGAATRERGALPVGAARAGALLERQLTLSRTRAHSAALQALGSARFHAVADAVALLASEAPFRPGGESAGRPARAVLPPLADQARRQLTEAVAALPLSRAGAPYNADGLSRSLATEARQDAAWDHVRVLLRLHRYAQEVLGPDAEPDPRLRPAGEALERHREAAAAAAAAASAAATPRIAPATAYALGVLHADQRLEVEAARFTFGHHWA</sequence>
<dbReference type="Proteomes" id="UP001519064">
    <property type="component" value="Unassembled WGS sequence"/>
</dbReference>
<feature type="domain" description="CHAD" evidence="2">
    <location>
        <begin position="2"/>
        <end position="355"/>
    </location>
</feature>
<proteinExistence type="predicted"/>
<comment type="caution">
    <text evidence="3">The sequence shown here is derived from an EMBL/GenBank/DDBJ whole genome shotgun (WGS) entry which is preliminary data.</text>
</comment>
<feature type="compositionally biased region" description="Low complexity" evidence="1">
    <location>
        <begin position="128"/>
        <end position="139"/>
    </location>
</feature>
<dbReference type="InterPro" id="IPR007899">
    <property type="entry name" value="CHAD_dom"/>
</dbReference>
<evidence type="ECO:0000313" key="3">
    <source>
        <dbReference type="EMBL" id="MBO8196503.1"/>
    </source>
</evidence>
<evidence type="ECO:0000259" key="2">
    <source>
        <dbReference type="PROSITE" id="PS51708"/>
    </source>
</evidence>
<dbReference type="Pfam" id="PF05235">
    <property type="entry name" value="CHAD"/>
    <property type="match status" value="1"/>
</dbReference>
<dbReference type="RefSeq" id="WP_209243700.1">
    <property type="nucleotide sequence ID" value="NZ_JADKMA010000326.1"/>
</dbReference>
<dbReference type="SMART" id="SM00880">
    <property type="entry name" value="CHAD"/>
    <property type="match status" value="1"/>
</dbReference>
<organism evidence="3 4">
    <name type="scientific">Streptomyces oryzae</name>
    <dbReference type="NCBI Taxonomy" id="1434886"/>
    <lineage>
        <taxon>Bacteria</taxon>
        <taxon>Bacillati</taxon>
        <taxon>Actinomycetota</taxon>
        <taxon>Actinomycetes</taxon>
        <taxon>Kitasatosporales</taxon>
        <taxon>Streptomycetaceae</taxon>
        <taxon>Streptomyces</taxon>
    </lineage>
</organism>
<evidence type="ECO:0000313" key="4">
    <source>
        <dbReference type="Proteomes" id="UP001519064"/>
    </source>
</evidence>
<feature type="region of interest" description="Disordered" evidence="1">
    <location>
        <begin position="118"/>
        <end position="151"/>
    </location>
</feature>
<reference evidence="3 4" key="1">
    <citation type="submission" date="2020-11" db="EMBL/GenBank/DDBJ databases">
        <title>Streptomyces spirodelae sp. nov., isolated from duckweed.</title>
        <authorList>
            <person name="Saimee Y."/>
            <person name="Duangmal K."/>
        </authorList>
    </citation>
    <scope>NUCLEOTIDE SEQUENCE [LARGE SCALE GENOMIC DNA]</scope>
    <source>
        <strain evidence="3 4">S16-07</strain>
    </source>
</reference>
<dbReference type="PROSITE" id="PS51708">
    <property type="entry name" value="CHAD"/>
    <property type="match status" value="1"/>
</dbReference>
<evidence type="ECO:0000256" key="1">
    <source>
        <dbReference type="SAM" id="MobiDB-lite"/>
    </source>
</evidence>
<accession>A0ABS3XM60</accession>
<dbReference type="EMBL" id="JADKMA010000326">
    <property type="protein sequence ID" value="MBO8196503.1"/>
    <property type="molecule type" value="Genomic_DNA"/>
</dbReference>
<dbReference type="InterPro" id="IPR038186">
    <property type="entry name" value="CHAD_dom_sf"/>
</dbReference>
<dbReference type="Gene3D" id="1.40.20.10">
    <property type="entry name" value="CHAD domain"/>
    <property type="match status" value="1"/>
</dbReference>
<protein>
    <submittedName>
        <fullName evidence="3">CHAD domain-containing protein</fullName>
    </submittedName>
</protein>